<keyword evidence="3" id="KW-1185">Reference proteome</keyword>
<comment type="caution">
    <text evidence="2">The sequence shown here is derived from an EMBL/GenBank/DDBJ whole genome shotgun (WGS) entry which is preliminary data.</text>
</comment>
<dbReference type="GO" id="GO:0044718">
    <property type="term" value="P:siderophore transmembrane transport"/>
    <property type="evidence" value="ECO:0007669"/>
    <property type="project" value="TreeGrafter"/>
</dbReference>
<name>A0A434AZ99_9BACT</name>
<organism evidence="2 3">
    <name type="scientific">Ancylomarina longa</name>
    <dbReference type="NCBI Taxonomy" id="2487017"/>
    <lineage>
        <taxon>Bacteria</taxon>
        <taxon>Pseudomonadati</taxon>
        <taxon>Bacteroidota</taxon>
        <taxon>Bacteroidia</taxon>
        <taxon>Marinilabiliales</taxon>
        <taxon>Marinifilaceae</taxon>
        <taxon>Ancylomarina</taxon>
    </lineage>
</organism>
<dbReference type="InterPro" id="IPR008969">
    <property type="entry name" value="CarboxyPept-like_regulatory"/>
</dbReference>
<sequence>MVIETFLQITMQKRNCIISLILILVLGIQTNLSANTTQFYQTIRGKIIDTESKQSLIGANVVILNSNPFIGTASDINGNFRLDKVPVGRINLQITCLGYEPKIITNIEVGSAKEVILNIELIESVTKIGEIKVYPKTAKHETLNKMAVVSGQAFTVEETSRYAGAINDPARMVSGYAGVTGDAEGTNEIIVRGNSPKGIQWRLEGIEIPNPNHFADEGTTGGAISALNSFMLCKSDFYSGAFTAEYGNAYSGIFDIKLRSGNNAKHENSFALSSVGVDFSLEGPIHKNYSGSYLINYRYSSLGLLDKLGIMSFDGVPKYQDGSFKIVLPSQKTGTFTFWGLLGKSSIDAVEKTDDESLKLGEYQLNSNLGIIGLSNLLPVGKKSYLKNTIAWSANKIQNKSKLLGDNNSMFVAVNENYQKSYLKYVSTFNTKLNAKHSLKIGLVYTNLSYNVKNINDLKNSGISTVSLNSDGSSQLFQSFVSWKYRITSNLSVISGVHSTYFQLNKDYSIEPRLGMKFQFLPNQSISLGIGMHSKIESISTYFVQLTDAKNNIYTPNSDLKMSKARHYVLGYNNQLGRNLHLKIEAYYQDLYNLAVENNPNSRIVLQDLNSGLAKYDFVNKGRGKNYGLELTLERFFHNNFYYLLTGSLYEAKFTALDGVERNSRYNGKFAANILIGKEFKTSSKGQNTLGLNGKISFRGGQYYTPVDLKKSQDAGETIYTDNSSFSKRGDNIFILNASVNYKINHKKTQHEFKLEIQNASNHKAKIMERYNEATHLIEDADQLSLLPVLSYTLHF</sequence>
<keyword evidence="2" id="KW-0675">Receptor</keyword>
<evidence type="ECO:0000256" key="1">
    <source>
        <dbReference type="ARBA" id="ARBA00022729"/>
    </source>
</evidence>
<dbReference type="OrthoDB" id="9804995at2"/>
<dbReference type="Proteomes" id="UP000282985">
    <property type="component" value="Unassembled WGS sequence"/>
</dbReference>
<dbReference type="SUPFAM" id="SSF49464">
    <property type="entry name" value="Carboxypeptidase regulatory domain-like"/>
    <property type="match status" value="1"/>
</dbReference>
<gene>
    <name evidence="2" type="ORF">DLK05_00950</name>
</gene>
<reference evidence="2 3" key="1">
    <citation type="submission" date="2018-11" db="EMBL/GenBank/DDBJ databases">
        <title>Parancylomarina longa gen. nov., sp. nov., isolated from sediments of southern Okinawa.</title>
        <authorList>
            <person name="Fu T."/>
        </authorList>
    </citation>
    <scope>NUCLEOTIDE SEQUENCE [LARGE SCALE GENOMIC DNA]</scope>
    <source>
        <strain evidence="2 3">T3-2 S1-C</strain>
    </source>
</reference>
<dbReference type="PANTHER" id="PTHR30069">
    <property type="entry name" value="TONB-DEPENDENT OUTER MEMBRANE RECEPTOR"/>
    <property type="match status" value="1"/>
</dbReference>
<dbReference type="PANTHER" id="PTHR30069:SF29">
    <property type="entry name" value="HEMOGLOBIN AND HEMOGLOBIN-HAPTOGLOBIN-BINDING PROTEIN 1-RELATED"/>
    <property type="match status" value="1"/>
</dbReference>
<dbReference type="GO" id="GO:0015344">
    <property type="term" value="F:siderophore uptake transmembrane transporter activity"/>
    <property type="evidence" value="ECO:0007669"/>
    <property type="project" value="TreeGrafter"/>
</dbReference>
<proteinExistence type="predicted"/>
<dbReference type="SUPFAM" id="SSF56935">
    <property type="entry name" value="Porins"/>
    <property type="match status" value="1"/>
</dbReference>
<keyword evidence="1" id="KW-0732">Signal</keyword>
<evidence type="ECO:0000313" key="2">
    <source>
        <dbReference type="EMBL" id="RUT79952.1"/>
    </source>
</evidence>
<dbReference type="InterPro" id="IPR039426">
    <property type="entry name" value="TonB-dep_rcpt-like"/>
</dbReference>
<evidence type="ECO:0000313" key="3">
    <source>
        <dbReference type="Proteomes" id="UP000282985"/>
    </source>
</evidence>
<protein>
    <submittedName>
        <fullName evidence="2">TonB-dependent receptor</fullName>
    </submittedName>
</protein>
<dbReference type="Pfam" id="PF13715">
    <property type="entry name" value="CarbopepD_reg_2"/>
    <property type="match status" value="1"/>
</dbReference>
<dbReference type="GO" id="GO:0009279">
    <property type="term" value="C:cell outer membrane"/>
    <property type="evidence" value="ECO:0007669"/>
    <property type="project" value="TreeGrafter"/>
</dbReference>
<dbReference type="Gene3D" id="2.60.40.1120">
    <property type="entry name" value="Carboxypeptidase-like, regulatory domain"/>
    <property type="match status" value="1"/>
</dbReference>
<dbReference type="AlphaFoldDB" id="A0A434AZ99"/>
<dbReference type="EMBL" id="RJJX01000001">
    <property type="protein sequence ID" value="RUT79952.1"/>
    <property type="molecule type" value="Genomic_DNA"/>
</dbReference>
<accession>A0A434AZ99</accession>